<dbReference type="Pfam" id="PF08818">
    <property type="entry name" value="DUF1801"/>
    <property type="match status" value="1"/>
</dbReference>
<name>G9YT52_FLAPL</name>
<dbReference type="InterPro" id="IPR014922">
    <property type="entry name" value="YdhG-like"/>
</dbReference>
<gene>
    <name evidence="2" type="ORF">HMPREF0372_02712</name>
</gene>
<dbReference type="RefSeq" id="WP_007492593.1">
    <property type="nucleotide sequence ID" value="NZ_JH417803.1"/>
</dbReference>
<comment type="caution">
    <text evidence="2">The sequence shown here is derived from an EMBL/GenBank/DDBJ whole genome shotgun (WGS) entry which is preliminary data.</text>
</comment>
<accession>G9YT52</accession>
<evidence type="ECO:0000313" key="3">
    <source>
        <dbReference type="Proteomes" id="UP000004459"/>
    </source>
</evidence>
<dbReference type="SUPFAM" id="SSF159888">
    <property type="entry name" value="YdhG-like"/>
    <property type="match status" value="1"/>
</dbReference>
<proteinExistence type="predicted"/>
<dbReference type="AlphaFoldDB" id="G9YT52"/>
<protein>
    <recommendedName>
        <fullName evidence="1">YdhG-like domain-containing protein</fullName>
    </recommendedName>
</protein>
<dbReference type="GeneID" id="63973195"/>
<evidence type="ECO:0000259" key="1">
    <source>
        <dbReference type="Pfam" id="PF08818"/>
    </source>
</evidence>
<dbReference type="Gene3D" id="3.90.1150.200">
    <property type="match status" value="1"/>
</dbReference>
<feature type="domain" description="YdhG-like" evidence="1">
    <location>
        <begin position="18"/>
        <end position="108"/>
    </location>
</feature>
<dbReference type="HOGENOM" id="CLU_161217_0_0_9"/>
<sequence>MGAASVSEYVASLNEEQRRHISAFIDFMSAKYPQLTSKISFSMPMWLLGKKMYEGYVAISAAKAHFSIHFSDEEFLNRLSDRLPACKKGKRCINIKYGDEVSLHAVEKSIGDFLKLYHSEGSASQ</sequence>
<dbReference type="PATRIC" id="fig|411475.3.peg.2344"/>
<evidence type="ECO:0000313" key="2">
    <source>
        <dbReference type="EMBL" id="EHM44323.1"/>
    </source>
</evidence>
<dbReference type="EMBL" id="AGCK01000227">
    <property type="protein sequence ID" value="EHM44323.1"/>
    <property type="molecule type" value="Genomic_DNA"/>
</dbReference>
<dbReference type="Proteomes" id="UP000004459">
    <property type="component" value="Unassembled WGS sequence"/>
</dbReference>
<organism evidence="2 3">
    <name type="scientific">Flavonifractor plautii ATCC 29863</name>
    <dbReference type="NCBI Taxonomy" id="411475"/>
    <lineage>
        <taxon>Bacteria</taxon>
        <taxon>Bacillati</taxon>
        <taxon>Bacillota</taxon>
        <taxon>Clostridia</taxon>
        <taxon>Eubacteriales</taxon>
        <taxon>Oscillospiraceae</taxon>
        <taxon>Flavonifractor</taxon>
    </lineage>
</organism>
<reference evidence="2 3" key="1">
    <citation type="submission" date="2011-08" db="EMBL/GenBank/DDBJ databases">
        <authorList>
            <person name="Weinstock G."/>
            <person name="Sodergren E."/>
            <person name="Clifton S."/>
            <person name="Fulton L."/>
            <person name="Fulton B."/>
            <person name="Courtney L."/>
            <person name="Fronick C."/>
            <person name="Harrison M."/>
            <person name="Strong C."/>
            <person name="Farmer C."/>
            <person name="Delahaunty K."/>
            <person name="Markovic C."/>
            <person name="Hall O."/>
            <person name="Minx P."/>
            <person name="Tomlinson C."/>
            <person name="Mitreva M."/>
            <person name="Hou S."/>
            <person name="Chen J."/>
            <person name="Wollam A."/>
            <person name="Pepin K.H."/>
            <person name="Johnson M."/>
            <person name="Bhonagiri V."/>
            <person name="Zhang X."/>
            <person name="Suruliraj S."/>
            <person name="Warren W."/>
            <person name="Chinwalla A."/>
            <person name="Mardis E.R."/>
            <person name="Wilson R.K."/>
        </authorList>
    </citation>
    <scope>NUCLEOTIDE SEQUENCE [LARGE SCALE GENOMIC DNA]</scope>
    <source>
        <strain evidence="2 3">ATCC 29863</strain>
    </source>
</reference>